<comment type="caution">
    <text evidence="1">The sequence shown here is derived from an EMBL/GenBank/DDBJ whole genome shotgun (WGS) entry which is preliminary data.</text>
</comment>
<dbReference type="AlphaFoldDB" id="A0A6C7MBK7"/>
<organism evidence="1">
    <name type="scientific">Campylobacter jejuni</name>
    <dbReference type="NCBI Taxonomy" id="197"/>
    <lineage>
        <taxon>Bacteria</taxon>
        <taxon>Pseudomonadati</taxon>
        <taxon>Campylobacterota</taxon>
        <taxon>Epsilonproteobacteria</taxon>
        <taxon>Campylobacterales</taxon>
        <taxon>Campylobacteraceae</taxon>
        <taxon>Campylobacter</taxon>
    </lineage>
</organism>
<sequence>MQERIKELELRYKYFLLKKYLKYLL</sequence>
<proteinExistence type="predicted"/>
<protein>
    <submittedName>
        <fullName evidence="1">Transformation system protein</fullName>
    </submittedName>
</protein>
<gene>
    <name evidence="1" type="ORF">FLR47_04215</name>
</gene>
<dbReference type="EMBL" id="AAHZLZ010000014">
    <property type="protein sequence ID" value="ECB9927588.1"/>
    <property type="molecule type" value="Genomic_DNA"/>
</dbReference>
<reference evidence="1" key="1">
    <citation type="submission" date="2019-07" db="EMBL/GenBank/DDBJ databases">
        <authorList>
            <consortium name="NARMS: The National Antimicrobial Resistance Monitoring System"/>
        </authorList>
    </citation>
    <scope>NUCLEOTIDE SEQUENCE</scope>
    <source>
        <strain evidence="1">FSIS21924742</strain>
    </source>
</reference>
<name>A0A6C7MBK7_CAMJU</name>
<feature type="non-terminal residue" evidence="1">
    <location>
        <position position="25"/>
    </location>
</feature>
<accession>A0A6C7MBK7</accession>
<evidence type="ECO:0000313" key="1">
    <source>
        <dbReference type="EMBL" id="ECB9927588.1"/>
    </source>
</evidence>